<protein>
    <recommendedName>
        <fullName evidence="3">pectinesterase</fullName>
        <ecNumber evidence="3">3.1.1.11</ecNumber>
    </recommendedName>
</protein>
<organism evidence="8 9">
    <name type="scientific">Acer yangbiense</name>
    <dbReference type="NCBI Taxonomy" id="1000413"/>
    <lineage>
        <taxon>Eukaryota</taxon>
        <taxon>Viridiplantae</taxon>
        <taxon>Streptophyta</taxon>
        <taxon>Embryophyta</taxon>
        <taxon>Tracheophyta</taxon>
        <taxon>Spermatophyta</taxon>
        <taxon>Magnoliopsida</taxon>
        <taxon>eudicotyledons</taxon>
        <taxon>Gunneridae</taxon>
        <taxon>Pentapetalae</taxon>
        <taxon>rosids</taxon>
        <taxon>malvids</taxon>
        <taxon>Sapindales</taxon>
        <taxon>Sapindaceae</taxon>
        <taxon>Hippocastanoideae</taxon>
        <taxon>Acereae</taxon>
        <taxon>Acer</taxon>
    </lineage>
</organism>
<dbReference type="EMBL" id="VAHF01000003">
    <property type="protein sequence ID" value="TXG67793.1"/>
    <property type="molecule type" value="Genomic_DNA"/>
</dbReference>
<dbReference type="Pfam" id="PF01095">
    <property type="entry name" value="Pectinesterase"/>
    <property type="match status" value="2"/>
</dbReference>
<feature type="domain" description="Pectinesterase catalytic" evidence="7">
    <location>
        <begin position="73"/>
        <end position="169"/>
    </location>
</feature>
<sequence length="266" mass="29367">MSGKGSTPTAIHLAILLAIFLTGYVVVSDDTTPISADASAVRGWFSANVRAFRTRKATLDLELVAAEANPLVITVKQDGTSNFKKINDAIKSIPEWNTRRVIIRIGACEYREKITIERTKPFITFYGSPNAMPTITQSGTALQYGTMDSATVIVYSDYFVAANIIFKVTGIGNMTYLGRAWMPSPRVVFSYTTMGSVVHSAGWFDNFKPERQQSVYFAEYKCSGPGANQAGRVKYTKKITDAQVQPLVIFKALNGFFLLHVSKFIQ</sequence>
<feature type="chain" id="PRO_5022922605" description="pectinesterase" evidence="6">
    <location>
        <begin position="29"/>
        <end position="266"/>
    </location>
</feature>
<dbReference type="GO" id="GO:0030599">
    <property type="term" value="F:pectinesterase activity"/>
    <property type="evidence" value="ECO:0007669"/>
    <property type="project" value="UniProtKB-EC"/>
</dbReference>
<feature type="signal peptide" evidence="6">
    <location>
        <begin position="1"/>
        <end position="28"/>
    </location>
</feature>
<comment type="similarity">
    <text evidence="2">Belongs to the pectinesterase family.</text>
</comment>
<comment type="pathway">
    <text evidence="1">Glycan metabolism; pectin degradation; 2-dehydro-3-deoxy-D-gluconate from pectin: step 1/5.</text>
</comment>
<dbReference type="GO" id="GO:0042545">
    <property type="term" value="P:cell wall modification"/>
    <property type="evidence" value="ECO:0007669"/>
    <property type="project" value="InterPro"/>
</dbReference>
<evidence type="ECO:0000259" key="7">
    <source>
        <dbReference type="Pfam" id="PF01095"/>
    </source>
</evidence>
<name>A0A5C7IEZ4_9ROSI</name>
<keyword evidence="9" id="KW-1185">Reference proteome</keyword>
<evidence type="ECO:0000313" key="9">
    <source>
        <dbReference type="Proteomes" id="UP000323000"/>
    </source>
</evidence>
<evidence type="ECO:0000256" key="6">
    <source>
        <dbReference type="SAM" id="SignalP"/>
    </source>
</evidence>
<dbReference type="PANTHER" id="PTHR31321:SF87">
    <property type="entry name" value="PECTINESTERASE 63-RELATED"/>
    <property type="match status" value="1"/>
</dbReference>
<dbReference type="AlphaFoldDB" id="A0A5C7IEZ4"/>
<dbReference type="OrthoDB" id="1606204at2759"/>
<dbReference type="Gene3D" id="2.160.20.10">
    <property type="entry name" value="Single-stranded right-handed beta-helix, Pectin lyase-like"/>
    <property type="match status" value="2"/>
</dbReference>
<dbReference type="InterPro" id="IPR000070">
    <property type="entry name" value="Pectinesterase_cat"/>
</dbReference>
<dbReference type="GO" id="GO:0045490">
    <property type="term" value="P:pectin catabolic process"/>
    <property type="evidence" value="ECO:0007669"/>
    <property type="project" value="UniProtKB-UniPathway"/>
</dbReference>
<feature type="domain" description="Pectinesterase catalytic" evidence="7">
    <location>
        <begin position="173"/>
        <end position="237"/>
    </location>
</feature>
<dbReference type="InterPro" id="IPR011050">
    <property type="entry name" value="Pectin_lyase_fold/virulence"/>
</dbReference>
<dbReference type="SUPFAM" id="SSF51126">
    <property type="entry name" value="Pectin lyase-like"/>
    <property type="match status" value="1"/>
</dbReference>
<gene>
    <name evidence="8" type="ORF">EZV62_009068</name>
</gene>
<keyword evidence="4" id="KW-0378">Hydrolase</keyword>
<evidence type="ECO:0000256" key="1">
    <source>
        <dbReference type="ARBA" id="ARBA00005184"/>
    </source>
</evidence>
<evidence type="ECO:0000256" key="5">
    <source>
        <dbReference type="ARBA" id="ARBA00023085"/>
    </source>
</evidence>
<dbReference type="Proteomes" id="UP000323000">
    <property type="component" value="Chromosome 3"/>
</dbReference>
<dbReference type="PANTHER" id="PTHR31321">
    <property type="entry name" value="ACYL-COA THIOESTER HYDROLASE YBHC-RELATED"/>
    <property type="match status" value="1"/>
</dbReference>
<keyword evidence="5" id="KW-0063">Aspartyl esterase</keyword>
<comment type="caution">
    <text evidence="8">The sequence shown here is derived from an EMBL/GenBank/DDBJ whole genome shotgun (WGS) entry which is preliminary data.</text>
</comment>
<evidence type="ECO:0000313" key="8">
    <source>
        <dbReference type="EMBL" id="TXG67793.1"/>
    </source>
</evidence>
<dbReference type="EC" id="3.1.1.11" evidence="3"/>
<proteinExistence type="inferred from homology"/>
<evidence type="ECO:0000256" key="3">
    <source>
        <dbReference type="ARBA" id="ARBA00013229"/>
    </source>
</evidence>
<accession>A0A5C7IEZ4</accession>
<evidence type="ECO:0000256" key="2">
    <source>
        <dbReference type="ARBA" id="ARBA00008891"/>
    </source>
</evidence>
<dbReference type="UniPathway" id="UPA00545">
    <property type="reaction ID" value="UER00823"/>
</dbReference>
<reference evidence="9" key="1">
    <citation type="journal article" date="2019" name="Gigascience">
        <title>De novo genome assembly of the endangered Acer yangbiense, a plant species with extremely small populations endemic to Yunnan Province, China.</title>
        <authorList>
            <person name="Yang J."/>
            <person name="Wariss H.M."/>
            <person name="Tao L."/>
            <person name="Zhang R."/>
            <person name="Yun Q."/>
            <person name="Hollingsworth P."/>
            <person name="Dao Z."/>
            <person name="Luo G."/>
            <person name="Guo H."/>
            <person name="Ma Y."/>
            <person name="Sun W."/>
        </authorList>
    </citation>
    <scope>NUCLEOTIDE SEQUENCE [LARGE SCALE GENOMIC DNA]</scope>
    <source>
        <strain evidence="9">cv. Malutang</strain>
    </source>
</reference>
<evidence type="ECO:0000256" key="4">
    <source>
        <dbReference type="ARBA" id="ARBA00022801"/>
    </source>
</evidence>
<keyword evidence="6" id="KW-0732">Signal</keyword>
<dbReference type="InterPro" id="IPR012334">
    <property type="entry name" value="Pectin_lyas_fold"/>
</dbReference>